<keyword evidence="9 11" id="KW-0472">Membrane</keyword>
<comment type="subcellular location">
    <subcellularLocation>
        <location evidence="11">Cell inner membrane</location>
        <topology evidence="11">Single-pass membrane protein</topology>
    </subcellularLocation>
</comment>
<dbReference type="OrthoDB" id="9766909at2"/>
<dbReference type="InterPro" id="IPR011812">
    <property type="entry name" value="Pep_trsgly"/>
</dbReference>
<evidence type="ECO:0000313" key="14">
    <source>
        <dbReference type="EMBL" id="SHF80253.1"/>
    </source>
</evidence>
<keyword evidence="10 11" id="KW-0961">Cell wall biogenesis/degradation</keyword>
<evidence type="ECO:0000256" key="1">
    <source>
        <dbReference type="ARBA" id="ARBA00022475"/>
    </source>
</evidence>
<dbReference type="Gene3D" id="1.10.3810.10">
    <property type="entry name" value="Biosynthetic peptidoglycan transglycosylase-like"/>
    <property type="match status" value="1"/>
</dbReference>
<dbReference type="InterPro" id="IPR023346">
    <property type="entry name" value="Lysozyme-like_dom_sf"/>
</dbReference>
<accession>A0A1M5ELR9</accession>
<dbReference type="GO" id="GO:0016763">
    <property type="term" value="F:pentosyltransferase activity"/>
    <property type="evidence" value="ECO:0007669"/>
    <property type="project" value="InterPro"/>
</dbReference>
<dbReference type="InterPro" id="IPR001264">
    <property type="entry name" value="Glyco_trans_51"/>
</dbReference>
<dbReference type="InterPro" id="IPR036950">
    <property type="entry name" value="PBP_transglycosylase"/>
</dbReference>
<evidence type="ECO:0000256" key="2">
    <source>
        <dbReference type="ARBA" id="ARBA00022519"/>
    </source>
</evidence>
<evidence type="ECO:0000256" key="10">
    <source>
        <dbReference type="ARBA" id="ARBA00023316"/>
    </source>
</evidence>
<keyword evidence="2 11" id="KW-0997">Cell inner membrane</keyword>
<evidence type="ECO:0000256" key="4">
    <source>
        <dbReference type="ARBA" id="ARBA00022679"/>
    </source>
</evidence>
<dbReference type="Pfam" id="PF00912">
    <property type="entry name" value="Transgly"/>
    <property type="match status" value="1"/>
</dbReference>
<keyword evidence="4 11" id="KW-0808">Transferase</keyword>
<dbReference type="GO" id="GO:0009274">
    <property type="term" value="C:peptidoglycan-based cell wall"/>
    <property type="evidence" value="ECO:0007669"/>
    <property type="project" value="InterPro"/>
</dbReference>
<comment type="pathway">
    <text evidence="11">Cell wall biogenesis; peptidoglycan biosynthesis.</text>
</comment>
<dbReference type="AlphaFoldDB" id="A0A1M5ELR9"/>
<name>A0A1M5ELR9_9BURK</name>
<evidence type="ECO:0000256" key="12">
    <source>
        <dbReference type="SAM" id="MobiDB-lite"/>
    </source>
</evidence>
<dbReference type="EC" id="2.4.99.28" evidence="11"/>
<evidence type="ECO:0000259" key="13">
    <source>
        <dbReference type="Pfam" id="PF00912"/>
    </source>
</evidence>
<evidence type="ECO:0000256" key="11">
    <source>
        <dbReference type="HAMAP-Rule" id="MF_00766"/>
    </source>
</evidence>
<feature type="domain" description="Glycosyl transferase family 51" evidence="13">
    <location>
        <begin position="99"/>
        <end position="263"/>
    </location>
</feature>
<protein>
    <recommendedName>
        <fullName evidence="11">Biosynthetic peptidoglycan transglycosylase</fullName>
        <ecNumber evidence="11">2.4.99.28</ecNumber>
    </recommendedName>
    <alternativeName>
        <fullName evidence="11">Glycan polymerase</fullName>
    </alternativeName>
    <alternativeName>
        <fullName evidence="11">Peptidoglycan glycosyltransferase MtgA</fullName>
        <shortName evidence="11">PGT</shortName>
    </alternativeName>
</protein>
<evidence type="ECO:0000256" key="9">
    <source>
        <dbReference type="ARBA" id="ARBA00023136"/>
    </source>
</evidence>
<evidence type="ECO:0000256" key="8">
    <source>
        <dbReference type="ARBA" id="ARBA00022989"/>
    </source>
</evidence>
<proteinExistence type="inferred from homology"/>
<evidence type="ECO:0000313" key="15">
    <source>
        <dbReference type="Proteomes" id="UP000184327"/>
    </source>
</evidence>
<reference evidence="14 15" key="1">
    <citation type="submission" date="2016-11" db="EMBL/GenBank/DDBJ databases">
        <authorList>
            <person name="Jaros S."/>
            <person name="Januszkiewicz K."/>
            <person name="Wedrychowicz H."/>
        </authorList>
    </citation>
    <scope>NUCLEOTIDE SEQUENCE [LARGE SCALE GENOMIC DNA]</scope>
    <source>
        <strain evidence="14 15">DSM 16112</strain>
    </source>
</reference>
<keyword evidence="6 11" id="KW-0133">Cell shape</keyword>
<dbReference type="GO" id="GO:0005886">
    <property type="term" value="C:plasma membrane"/>
    <property type="evidence" value="ECO:0007669"/>
    <property type="project" value="UniProtKB-SubCell"/>
</dbReference>
<evidence type="ECO:0000256" key="6">
    <source>
        <dbReference type="ARBA" id="ARBA00022960"/>
    </source>
</evidence>
<dbReference type="SUPFAM" id="SSF53955">
    <property type="entry name" value="Lysozyme-like"/>
    <property type="match status" value="1"/>
</dbReference>
<feature type="region of interest" description="Disordered" evidence="12">
    <location>
        <begin position="1"/>
        <end position="37"/>
    </location>
</feature>
<evidence type="ECO:0000256" key="7">
    <source>
        <dbReference type="ARBA" id="ARBA00022984"/>
    </source>
</evidence>
<organism evidence="14 15">
    <name type="scientific">Lampropedia hyalina DSM 16112</name>
    <dbReference type="NCBI Taxonomy" id="1122156"/>
    <lineage>
        <taxon>Bacteria</taxon>
        <taxon>Pseudomonadati</taxon>
        <taxon>Pseudomonadota</taxon>
        <taxon>Betaproteobacteria</taxon>
        <taxon>Burkholderiales</taxon>
        <taxon>Comamonadaceae</taxon>
        <taxon>Lampropedia</taxon>
    </lineage>
</organism>
<keyword evidence="1 11" id="KW-1003">Cell membrane</keyword>
<gene>
    <name evidence="11" type="primary">mtgA</name>
    <name evidence="14" type="ORF">SAMN02745117_02622</name>
</gene>
<dbReference type="HAMAP" id="MF_00766">
    <property type="entry name" value="PGT_MtgA"/>
    <property type="match status" value="1"/>
</dbReference>
<feature type="transmembrane region" description="Helical" evidence="11">
    <location>
        <begin position="49"/>
        <end position="74"/>
    </location>
</feature>
<dbReference type="PANTHER" id="PTHR30400">
    <property type="entry name" value="MONOFUNCTIONAL BIOSYNTHETIC PEPTIDOGLYCAN TRANSGLYCOSYLASE"/>
    <property type="match status" value="1"/>
</dbReference>
<comment type="similarity">
    <text evidence="11">Belongs to the glycosyltransferase 51 family.</text>
</comment>
<comment type="catalytic activity">
    <reaction evidence="11">
        <text>[GlcNAc-(1-&gt;4)-Mur2Ac(oyl-L-Ala-gamma-D-Glu-L-Lys-D-Ala-D-Ala)](n)-di-trans,octa-cis-undecaprenyl diphosphate + beta-D-GlcNAc-(1-&gt;4)-Mur2Ac(oyl-L-Ala-gamma-D-Glu-L-Lys-D-Ala-D-Ala)-di-trans,octa-cis-undecaprenyl diphosphate = [GlcNAc-(1-&gt;4)-Mur2Ac(oyl-L-Ala-gamma-D-Glu-L-Lys-D-Ala-D-Ala)](n+1)-di-trans,octa-cis-undecaprenyl diphosphate + di-trans,octa-cis-undecaprenyl diphosphate + H(+)</text>
        <dbReference type="Rhea" id="RHEA:23708"/>
        <dbReference type="Rhea" id="RHEA-COMP:9602"/>
        <dbReference type="Rhea" id="RHEA-COMP:9603"/>
        <dbReference type="ChEBI" id="CHEBI:15378"/>
        <dbReference type="ChEBI" id="CHEBI:58405"/>
        <dbReference type="ChEBI" id="CHEBI:60033"/>
        <dbReference type="ChEBI" id="CHEBI:78435"/>
        <dbReference type="EC" id="2.4.99.28"/>
    </reaction>
</comment>
<keyword evidence="5 11" id="KW-0812">Transmembrane</keyword>
<dbReference type="NCBIfam" id="TIGR02070">
    <property type="entry name" value="mono_pep_trsgly"/>
    <property type="match status" value="1"/>
</dbReference>
<dbReference type="UniPathway" id="UPA00219"/>
<evidence type="ECO:0000256" key="5">
    <source>
        <dbReference type="ARBA" id="ARBA00022692"/>
    </source>
</evidence>
<keyword evidence="8 11" id="KW-1133">Transmembrane helix</keyword>
<dbReference type="PANTHER" id="PTHR30400:SF0">
    <property type="entry name" value="BIOSYNTHETIC PEPTIDOGLYCAN TRANSGLYCOSYLASE"/>
    <property type="match status" value="1"/>
</dbReference>
<dbReference type="GO" id="GO:0008955">
    <property type="term" value="F:peptidoglycan glycosyltransferase activity"/>
    <property type="evidence" value="ECO:0007669"/>
    <property type="project" value="UniProtKB-UniRule"/>
</dbReference>
<keyword evidence="3 11" id="KW-0328">Glycosyltransferase</keyword>
<comment type="function">
    <text evidence="11">Peptidoglycan polymerase that catalyzes glycan chain elongation from lipid-linked precursors.</text>
</comment>
<keyword evidence="7 11" id="KW-0573">Peptidoglycan synthesis</keyword>
<evidence type="ECO:0000256" key="3">
    <source>
        <dbReference type="ARBA" id="ARBA00022676"/>
    </source>
</evidence>
<sequence>MKPPRASAPATRKASADQSTASKRASPQPPVPAPSEGSARRIRHALLRWLELLVVTAVLLQTVWILQIVALRWLGEPPSTAFQRTAIWQLLRAEKPAHWQHQPVPAAAISPHIQRAVIAAEDNFFLQHHGMDWEAMRRAWQRNAQGQRMLGGSTITQQLAKNLYLSGERTLWRKGQELLLAAMLENLLSKEHILAIYLNQVEWGLGIYGIEAASQHYFGRSAAQLTAEQAARLAVMLPQPRRLGQEPYSPYMQQRTRTIQARMRSITLPESP</sequence>
<keyword evidence="15" id="KW-1185">Reference proteome</keyword>
<dbReference type="Proteomes" id="UP000184327">
    <property type="component" value="Unassembled WGS sequence"/>
</dbReference>
<dbReference type="GO" id="GO:0009252">
    <property type="term" value="P:peptidoglycan biosynthetic process"/>
    <property type="evidence" value="ECO:0007669"/>
    <property type="project" value="UniProtKB-UniRule"/>
</dbReference>
<dbReference type="EMBL" id="FQUZ01000043">
    <property type="protein sequence ID" value="SHF80253.1"/>
    <property type="molecule type" value="Genomic_DNA"/>
</dbReference>
<dbReference type="RefSeq" id="WP_084523307.1">
    <property type="nucleotide sequence ID" value="NZ_FQUZ01000043.1"/>
</dbReference>
<dbReference type="GO" id="GO:0008360">
    <property type="term" value="P:regulation of cell shape"/>
    <property type="evidence" value="ECO:0007669"/>
    <property type="project" value="UniProtKB-KW"/>
</dbReference>
<dbReference type="STRING" id="1122156.SAMN02745117_02622"/>
<dbReference type="GO" id="GO:0071555">
    <property type="term" value="P:cell wall organization"/>
    <property type="evidence" value="ECO:0007669"/>
    <property type="project" value="UniProtKB-KW"/>
</dbReference>
<feature type="compositionally biased region" description="Polar residues" evidence="12">
    <location>
        <begin position="16"/>
        <end position="25"/>
    </location>
</feature>